<comment type="subcellular location">
    <subcellularLocation>
        <location evidence="4">Cytoplasm</location>
    </subcellularLocation>
</comment>
<evidence type="ECO:0000313" key="8">
    <source>
        <dbReference type="EMBL" id="MEJ8472673.1"/>
    </source>
</evidence>
<dbReference type="PANTHER" id="PTHR11645">
    <property type="entry name" value="PYRROLINE-5-CARBOXYLATE REDUCTASE"/>
    <property type="match status" value="1"/>
</dbReference>
<protein>
    <recommendedName>
        <fullName evidence="4 5">Pyrroline-5-carboxylate reductase</fullName>
        <shortName evidence="4">P5C reductase</shortName>
        <shortName evidence="4">P5CR</shortName>
        <ecNumber evidence="4 5">1.5.1.2</ecNumber>
    </recommendedName>
    <alternativeName>
        <fullName evidence="4">PCA reductase</fullName>
    </alternativeName>
</protein>
<dbReference type="Pfam" id="PF14748">
    <property type="entry name" value="P5CR_dimer"/>
    <property type="match status" value="1"/>
</dbReference>
<dbReference type="Pfam" id="PF03807">
    <property type="entry name" value="F420_oxidored"/>
    <property type="match status" value="1"/>
</dbReference>
<comment type="pathway">
    <text evidence="4">Amino-acid biosynthesis; L-proline biosynthesis; L-proline from L-glutamate 5-semialdehyde: step 1/1.</text>
</comment>
<dbReference type="Proteomes" id="UP001385499">
    <property type="component" value="Unassembled WGS sequence"/>
</dbReference>
<evidence type="ECO:0000313" key="9">
    <source>
        <dbReference type="Proteomes" id="UP001385499"/>
    </source>
</evidence>
<organism evidence="8 9">
    <name type="scientific">Roseibium algae</name>
    <dbReference type="NCBI Taxonomy" id="3123038"/>
    <lineage>
        <taxon>Bacteria</taxon>
        <taxon>Pseudomonadati</taxon>
        <taxon>Pseudomonadota</taxon>
        <taxon>Alphaproteobacteria</taxon>
        <taxon>Hyphomicrobiales</taxon>
        <taxon>Stappiaceae</taxon>
        <taxon>Roseibium</taxon>
    </lineage>
</organism>
<comment type="function">
    <text evidence="4">Catalyzes the reduction of 1-pyrroline-5-carboxylate (PCA) to L-proline.</text>
</comment>
<comment type="catalytic activity">
    <reaction evidence="4">
        <text>L-proline + NADP(+) = (S)-1-pyrroline-5-carboxylate + NADPH + 2 H(+)</text>
        <dbReference type="Rhea" id="RHEA:14109"/>
        <dbReference type="ChEBI" id="CHEBI:15378"/>
        <dbReference type="ChEBI" id="CHEBI:17388"/>
        <dbReference type="ChEBI" id="CHEBI:57783"/>
        <dbReference type="ChEBI" id="CHEBI:58349"/>
        <dbReference type="ChEBI" id="CHEBI:60039"/>
        <dbReference type="EC" id="1.5.1.2"/>
    </reaction>
</comment>
<proteinExistence type="inferred from homology"/>
<keyword evidence="3 4" id="KW-0560">Oxidoreductase</keyword>
<dbReference type="NCBIfam" id="TIGR00112">
    <property type="entry name" value="proC"/>
    <property type="match status" value="1"/>
</dbReference>
<dbReference type="EC" id="1.5.1.2" evidence="4 5"/>
<dbReference type="SUPFAM" id="SSF48179">
    <property type="entry name" value="6-phosphogluconate dehydrogenase C-terminal domain-like"/>
    <property type="match status" value="1"/>
</dbReference>
<dbReference type="InterPro" id="IPR036291">
    <property type="entry name" value="NAD(P)-bd_dom_sf"/>
</dbReference>
<feature type="domain" description="Pyrroline-5-carboxylate reductase dimerisation" evidence="7">
    <location>
        <begin position="165"/>
        <end position="270"/>
    </location>
</feature>
<comment type="catalytic activity">
    <reaction evidence="4">
        <text>L-proline + NAD(+) = (S)-1-pyrroline-5-carboxylate + NADH + 2 H(+)</text>
        <dbReference type="Rhea" id="RHEA:14105"/>
        <dbReference type="ChEBI" id="CHEBI:15378"/>
        <dbReference type="ChEBI" id="CHEBI:17388"/>
        <dbReference type="ChEBI" id="CHEBI:57540"/>
        <dbReference type="ChEBI" id="CHEBI:57945"/>
        <dbReference type="ChEBI" id="CHEBI:60039"/>
        <dbReference type="EC" id="1.5.1.2"/>
    </reaction>
</comment>
<dbReference type="PIRSF" id="PIRSF000193">
    <property type="entry name" value="Pyrrol-5-carb_rd"/>
    <property type="match status" value="1"/>
</dbReference>
<evidence type="ECO:0000256" key="5">
    <source>
        <dbReference type="NCBIfam" id="TIGR00112"/>
    </source>
</evidence>
<comment type="caution">
    <text evidence="8">The sequence shown here is derived from an EMBL/GenBank/DDBJ whole genome shotgun (WGS) entry which is preliminary data.</text>
</comment>
<gene>
    <name evidence="4 8" type="primary">proC</name>
    <name evidence="8" type="ORF">V6575_01110</name>
</gene>
<dbReference type="GO" id="GO:0004735">
    <property type="term" value="F:pyrroline-5-carboxylate reductase activity"/>
    <property type="evidence" value="ECO:0007669"/>
    <property type="project" value="UniProtKB-EC"/>
</dbReference>
<dbReference type="InterPro" id="IPR008927">
    <property type="entry name" value="6-PGluconate_DH-like_C_sf"/>
</dbReference>
<keyword evidence="4" id="KW-0963">Cytoplasm</keyword>
<keyword evidence="4" id="KW-0641">Proline biosynthesis</keyword>
<dbReference type="PANTHER" id="PTHR11645:SF0">
    <property type="entry name" value="PYRROLINE-5-CARBOXYLATE REDUCTASE 3"/>
    <property type="match status" value="1"/>
</dbReference>
<keyword evidence="4" id="KW-0028">Amino-acid biosynthesis</keyword>
<accession>A0ABU8TET9</accession>
<dbReference type="EMBL" id="JBAKIA010000001">
    <property type="protein sequence ID" value="MEJ8472673.1"/>
    <property type="molecule type" value="Genomic_DNA"/>
</dbReference>
<dbReference type="SUPFAM" id="SSF51735">
    <property type="entry name" value="NAD(P)-binding Rossmann-fold domains"/>
    <property type="match status" value="1"/>
</dbReference>
<evidence type="ECO:0000259" key="7">
    <source>
        <dbReference type="Pfam" id="PF14748"/>
    </source>
</evidence>
<evidence type="ECO:0000256" key="4">
    <source>
        <dbReference type="HAMAP-Rule" id="MF_01925"/>
    </source>
</evidence>
<dbReference type="InterPro" id="IPR000304">
    <property type="entry name" value="Pyrroline-COOH_reductase"/>
</dbReference>
<evidence type="ECO:0000256" key="2">
    <source>
        <dbReference type="ARBA" id="ARBA00022857"/>
    </source>
</evidence>
<dbReference type="InterPro" id="IPR029036">
    <property type="entry name" value="P5CR_dimer"/>
</dbReference>
<evidence type="ECO:0000256" key="1">
    <source>
        <dbReference type="ARBA" id="ARBA00005525"/>
    </source>
</evidence>
<evidence type="ECO:0000259" key="6">
    <source>
        <dbReference type="Pfam" id="PF03807"/>
    </source>
</evidence>
<name>A0ABU8TET9_9HYPH</name>
<feature type="domain" description="Pyrroline-5-carboxylate reductase catalytic N-terminal" evidence="6">
    <location>
        <begin position="11"/>
        <end position="102"/>
    </location>
</feature>
<keyword evidence="9" id="KW-1185">Reference proteome</keyword>
<dbReference type="InterPro" id="IPR028939">
    <property type="entry name" value="P5C_Rdtase_cat_N"/>
</dbReference>
<dbReference type="RefSeq" id="WP_340272146.1">
    <property type="nucleotide sequence ID" value="NZ_JBAKIA010000001.1"/>
</dbReference>
<sequence length="272" mass="27993">MIFSVERPFLLVGAGKMGGAMLSGWMADGVDPAAIVVCDPGPGPEMVALLSKHAIRHVTAAPEDVNPGLVLVAVKPQMMDVVLPSLAAIVSSDTVILSVAAGTPISRFASEFGDVPIARAMPNTPSMVGRGITGVFPNAAVTDAQKDTIDELLSAVGKVVWLDREEQIDQVTAVSGSGPAYVFWLAECLAEAGRELGLPEAIARELADATVSGAGELMHQSSDTTSTLRKNVTSPNGTTAAALEVLMAPDGVQPVMTKAVAAAARRARELAG</sequence>
<comment type="similarity">
    <text evidence="1 4">Belongs to the pyrroline-5-carboxylate reductase family.</text>
</comment>
<reference evidence="8 9" key="1">
    <citation type="submission" date="2024-02" db="EMBL/GenBank/DDBJ databases">
        <title>Roseibium algae sp. nov., isolated from marine alga (Grateloupia sp.), showing potential in myo-inositol conversion.</title>
        <authorList>
            <person name="Wang Y."/>
        </authorList>
    </citation>
    <scope>NUCLEOTIDE SEQUENCE [LARGE SCALE GENOMIC DNA]</scope>
    <source>
        <strain evidence="8 9">H3510</strain>
    </source>
</reference>
<dbReference type="HAMAP" id="MF_01925">
    <property type="entry name" value="P5C_reductase"/>
    <property type="match status" value="1"/>
</dbReference>
<dbReference type="Gene3D" id="1.10.3730.10">
    <property type="entry name" value="ProC C-terminal domain-like"/>
    <property type="match status" value="1"/>
</dbReference>
<evidence type="ECO:0000256" key="3">
    <source>
        <dbReference type="ARBA" id="ARBA00023002"/>
    </source>
</evidence>
<keyword evidence="2 4" id="KW-0521">NADP</keyword>
<dbReference type="Gene3D" id="3.40.50.720">
    <property type="entry name" value="NAD(P)-binding Rossmann-like Domain"/>
    <property type="match status" value="1"/>
</dbReference>